<dbReference type="InterPro" id="IPR003615">
    <property type="entry name" value="HNH_nuc"/>
</dbReference>
<protein>
    <recommendedName>
        <fullName evidence="1">HNH nuclease domain-containing protein</fullName>
    </recommendedName>
</protein>
<accession>A0A1B8BAA9</accession>
<dbReference type="Pfam" id="PF13391">
    <property type="entry name" value="HNH_2"/>
    <property type="match status" value="1"/>
</dbReference>
<comment type="caution">
    <text evidence="2">The sequence shown here is derived from an EMBL/GenBank/DDBJ whole genome shotgun (WGS) entry which is preliminary data.</text>
</comment>
<feature type="domain" description="HNH nuclease" evidence="1">
    <location>
        <begin position="126"/>
        <end position="183"/>
    </location>
</feature>
<name>A0A1B8BAA9_FUSPO</name>
<dbReference type="OMA" id="WLNCEPR"/>
<gene>
    <name evidence="2" type="ORF">FPOA_03567</name>
</gene>
<dbReference type="EMBL" id="LYXU01000001">
    <property type="protein sequence ID" value="OBS29628.1"/>
    <property type="molecule type" value="Genomic_DNA"/>
</dbReference>
<organism evidence="2 3">
    <name type="scientific">Fusarium poae</name>
    <dbReference type="NCBI Taxonomy" id="36050"/>
    <lineage>
        <taxon>Eukaryota</taxon>
        <taxon>Fungi</taxon>
        <taxon>Dikarya</taxon>
        <taxon>Ascomycota</taxon>
        <taxon>Pezizomycotina</taxon>
        <taxon>Sordariomycetes</taxon>
        <taxon>Hypocreomycetidae</taxon>
        <taxon>Hypocreales</taxon>
        <taxon>Nectriaceae</taxon>
        <taxon>Fusarium</taxon>
    </lineage>
</organism>
<reference evidence="2 3" key="1">
    <citation type="submission" date="2016-06" db="EMBL/GenBank/DDBJ databases">
        <title>Living apart together: crosstalk between the core and supernumerary genomes in a fungal plant pathogen.</title>
        <authorList>
            <person name="Vanheule A."/>
            <person name="Audenaert K."/>
            <person name="Warris S."/>
            <person name="Van De Geest H."/>
            <person name="Schijlen E."/>
            <person name="Hofte M."/>
            <person name="De Saeger S."/>
            <person name="Haesaert G."/>
            <person name="Waalwijk C."/>
            <person name="Van Der Lee T."/>
        </authorList>
    </citation>
    <scope>NUCLEOTIDE SEQUENCE [LARGE SCALE GENOMIC DNA]</scope>
    <source>
        <strain evidence="2 3">2516</strain>
    </source>
</reference>
<evidence type="ECO:0000313" key="3">
    <source>
        <dbReference type="Proteomes" id="UP000091967"/>
    </source>
</evidence>
<dbReference type="AlphaFoldDB" id="A0A1B8BAA9"/>
<dbReference type="Proteomes" id="UP000091967">
    <property type="component" value="Unassembled WGS sequence"/>
</dbReference>
<keyword evidence="3" id="KW-1185">Reference proteome</keyword>
<proteinExistence type="predicted"/>
<sequence length="373" mass="43343">MDAQSRDLYEKVANLSREDARSVLNEQEEASEWYESEDGKRCQLRYCVWNQISETIHRQRQRMADRRAPLKSWVNSSKVGMGLATNMGVGPRDISDQSNFKQELIRAYSPQRKSFERTKLWEPVIGQWYDSLRGAHLFPYSQGIFMDDIFGKGSREELFSYKNGLLLHEEIEKALANGSVAIVPDIDLEPTNPELPLDDKEERDQRILAWQKSKPKEYKFMVLNKKDPAVKAAYPPLAPGVSSIASLHGKRLQFLTNKRPRARYLWWTYLNAIVRNAWSQKLTEDNLQHKEVQTCTLYWGPNVSYIKKNQLLGFIEEIGHEVGEALEFDSQEHVRDKARLEGVSAMLCHVLVELNKAEEENWETDDEQQDDYE</sequence>
<evidence type="ECO:0000259" key="1">
    <source>
        <dbReference type="Pfam" id="PF13391"/>
    </source>
</evidence>
<evidence type="ECO:0000313" key="2">
    <source>
        <dbReference type="EMBL" id="OBS29628.1"/>
    </source>
</evidence>
<dbReference type="STRING" id="36050.A0A1B8BAA9"/>